<evidence type="ECO:0000256" key="2">
    <source>
        <dbReference type="SAM" id="SignalP"/>
    </source>
</evidence>
<feature type="signal peptide" evidence="2">
    <location>
        <begin position="1"/>
        <end position="17"/>
    </location>
</feature>
<feature type="chain" id="PRO_5003548666" description="SPOR domain-containing protein" evidence="2">
    <location>
        <begin position="18"/>
        <end position="185"/>
    </location>
</feature>
<dbReference type="Proteomes" id="UP000004892">
    <property type="component" value="Unassembled WGS sequence"/>
</dbReference>
<name>H1DGB8_9BACT</name>
<sequence length="185" mass="21482">MYKFIFILFLFSGSLAAQIVEPETTDTLQVEILPDIFEKLALVEDNGGKVEIKENAPVNELTRIHIQQNRQQKTAAGYRIQIFSGSSYDYTVERLQQMKTDFETEFPDIPVYLNYFDPDFKIRAGNFRSRLECIPVLKRIRSKYPACYPVKTDIPIQDLKKLSQPQTEETEELEEESSSDPNQIF</sequence>
<dbReference type="STRING" id="742817.HMPREF9449_01304"/>
<accession>H1DGB8</accession>
<evidence type="ECO:0000313" key="4">
    <source>
        <dbReference type="Proteomes" id="UP000004892"/>
    </source>
</evidence>
<comment type="caution">
    <text evidence="3">The sequence shown here is derived from an EMBL/GenBank/DDBJ whole genome shotgun (WGS) entry which is preliminary data.</text>
</comment>
<dbReference type="eggNOG" id="ENOG5033D44">
    <property type="taxonomic scope" value="Bacteria"/>
</dbReference>
<dbReference type="EMBL" id="ADMC01000019">
    <property type="protein sequence ID" value="EHP48106.1"/>
    <property type="molecule type" value="Genomic_DNA"/>
</dbReference>
<reference evidence="3 4" key="1">
    <citation type="submission" date="2012-01" db="EMBL/GenBank/DDBJ databases">
        <title>The Genome Sequence of Odoribacter laneus YIT 12061.</title>
        <authorList>
            <consortium name="The Broad Institute Genome Sequencing Platform"/>
            <person name="Earl A."/>
            <person name="Ward D."/>
            <person name="Feldgarden M."/>
            <person name="Gevers D."/>
            <person name="Morotomi M."/>
            <person name="Young S.K."/>
            <person name="Zeng Q."/>
            <person name="Gargeya S."/>
            <person name="Fitzgerald M."/>
            <person name="Haas B."/>
            <person name="Abouelleil A."/>
            <person name="Alvarado L."/>
            <person name="Arachchi H.M."/>
            <person name="Berlin A."/>
            <person name="Chapman S.B."/>
            <person name="Gearin G."/>
            <person name="Goldberg J."/>
            <person name="Griggs A."/>
            <person name="Gujja S."/>
            <person name="Hansen M."/>
            <person name="Heiman D."/>
            <person name="Howarth C."/>
            <person name="Larimer J."/>
            <person name="Lui A."/>
            <person name="MacDonald P.J.P."/>
            <person name="McCowen C."/>
            <person name="Montmayeur A."/>
            <person name="Murphy C."/>
            <person name="Neiman D."/>
            <person name="Pearson M."/>
            <person name="Priest M."/>
            <person name="Roberts A."/>
            <person name="Saif S."/>
            <person name="Shea T."/>
            <person name="Sisk P."/>
            <person name="Stolte C."/>
            <person name="Sykes S."/>
            <person name="Wortman J."/>
            <person name="Nusbaum C."/>
            <person name="Birren B."/>
        </authorList>
    </citation>
    <scope>NUCLEOTIDE SEQUENCE [LARGE SCALE GENOMIC DNA]</scope>
    <source>
        <strain evidence="3 4">YIT 12061</strain>
    </source>
</reference>
<dbReference type="AlphaFoldDB" id="H1DGB8"/>
<dbReference type="HOGENOM" id="CLU_1546072_0_0_10"/>
<dbReference type="GeneID" id="98068881"/>
<dbReference type="RefSeq" id="WP_009136452.1">
    <property type="nucleotide sequence ID" value="NZ_JH594596.1"/>
</dbReference>
<evidence type="ECO:0000256" key="1">
    <source>
        <dbReference type="SAM" id="MobiDB-lite"/>
    </source>
</evidence>
<keyword evidence="4" id="KW-1185">Reference proteome</keyword>
<evidence type="ECO:0000313" key="3">
    <source>
        <dbReference type="EMBL" id="EHP48106.1"/>
    </source>
</evidence>
<proteinExistence type="predicted"/>
<keyword evidence="2" id="KW-0732">Signal</keyword>
<evidence type="ECO:0008006" key="5">
    <source>
        <dbReference type="Google" id="ProtNLM"/>
    </source>
</evidence>
<protein>
    <recommendedName>
        <fullName evidence="5">SPOR domain-containing protein</fullName>
    </recommendedName>
</protein>
<feature type="compositionally biased region" description="Acidic residues" evidence="1">
    <location>
        <begin position="168"/>
        <end position="178"/>
    </location>
</feature>
<organism evidence="3 4">
    <name type="scientific">Odoribacter laneus YIT 12061</name>
    <dbReference type="NCBI Taxonomy" id="742817"/>
    <lineage>
        <taxon>Bacteria</taxon>
        <taxon>Pseudomonadati</taxon>
        <taxon>Bacteroidota</taxon>
        <taxon>Bacteroidia</taxon>
        <taxon>Bacteroidales</taxon>
        <taxon>Odoribacteraceae</taxon>
        <taxon>Odoribacter</taxon>
    </lineage>
</organism>
<feature type="region of interest" description="Disordered" evidence="1">
    <location>
        <begin position="160"/>
        <end position="185"/>
    </location>
</feature>
<gene>
    <name evidence="3" type="ORF">HMPREF9449_01304</name>
</gene>